<dbReference type="CDD" id="cd02412">
    <property type="entry name" value="KH-II_30S_S3"/>
    <property type="match status" value="1"/>
</dbReference>
<dbReference type="Pfam" id="PF07650">
    <property type="entry name" value="KH_2"/>
    <property type="match status" value="1"/>
</dbReference>
<feature type="domain" description="KH type-2" evidence="9">
    <location>
        <begin position="38"/>
        <end position="108"/>
    </location>
</feature>
<dbReference type="InterPro" id="IPR015946">
    <property type="entry name" value="KH_dom-like_a/b"/>
</dbReference>
<dbReference type="GO" id="GO:0006412">
    <property type="term" value="P:translation"/>
    <property type="evidence" value="ECO:0007669"/>
    <property type="project" value="UniProtKB-UniRule"/>
</dbReference>
<dbReference type="InterPro" id="IPR004044">
    <property type="entry name" value="KH_dom_type_2"/>
</dbReference>
<dbReference type="EMBL" id="PFQX01000044">
    <property type="protein sequence ID" value="PJC65354.1"/>
    <property type="molecule type" value="Genomic_DNA"/>
</dbReference>
<comment type="function">
    <text evidence="6 8">Binds the lower part of the 30S subunit head. Binds mRNA in the 70S ribosome, positioning it for translation.</text>
</comment>
<accession>A0A2M8G133</accession>
<evidence type="ECO:0000313" key="11">
    <source>
        <dbReference type="Proteomes" id="UP000229674"/>
    </source>
</evidence>
<dbReference type="Gene3D" id="3.30.300.20">
    <property type="match status" value="1"/>
</dbReference>
<dbReference type="Gene3D" id="3.30.1140.32">
    <property type="entry name" value="Ribosomal protein S3, C-terminal domain"/>
    <property type="match status" value="1"/>
</dbReference>
<evidence type="ECO:0000313" key="10">
    <source>
        <dbReference type="EMBL" id="PJC65354.1"/>
    </source>
</evidence>
<dbReference type="InterPro" id="IPR009019">
    <property type="entry name" value="KH_sf_prok-type"/>
</dbReference>
<dbReference type="HAMAP" id="MF_01309_B">
    <property type="entry name" value="Ribosomal_uS3_B"/>
    <property type="match status" value="1"/>
</dbReference>
<dbReference type="InterPro" id="IPR001351">
    <property type="entry name" value="Ribosomal_uS3_C"/>
</dbReference>
<comment type="caution">
    <text evidence="10">The sequence shown here is derived from an EMBL/GenBank/DDBJ whole genome shotgun (WGS) entry which is preliminary data.</text>
</comment>
<evidence type="ECO:0000256" key="8">
    <source>
        <dbReference type="HAMAP-Rule" id="MF_01309"/>
    </source>
</evidence>
<dbReference type="GO" id="GO:0022627">
    <property type="term" value="C:cytosolic small ribosomal subunit"/>
    <property type="evidence" value="ECO:0007669"/>
    <property type="project" value="TreeGrafter"/>
</dbReference>
<evidence type="ECO:0000256" key="7">
    <source>
        <dbReference type="ARBA" id="ARBA00035257"/>
    </source>
</evidence>
<evidence type="ECO:0000256" key="3">
    <source>
        <dbReference type="ARBA" id="ARBA00022884"/>
    </source>
</evidence>
<dbReference type="InterPro" id="IPR004087">
    <property type="entry name" value="KH_dom"/>
</dbReference>
<dbReference type="SUPFAM" id="SSF54821">
    <property type="entry name" value="Ribosomal protein S3 C-terminal domain"/>
    <property type="match status" value="1"/>
</dbReference>
<evidence type="ECO:0000256" key="1">
    <source>
        <dbReference type="ARBA" id="ARBA00010761"/>
    </source>
</evidence>
<dbReference type="GO" id="GO:0003729">
    <property type="term" value="F:mRNA binding"/>
    <property type="evidence" value="ECO:0007669"/>
    <property type="project" value="UniProtKB-UniRule"/>
</dbReference>
<dbReference type="PANTHER" id="PTHR11760">
    <property type="entry name" value="30S/40S RIBOSOMAL PROTEIN S3"/>
    <property type="match status" value="1"/>
</dbReference>
<reference evidence="11" key="1">
    <citation type="submission" date="2017-09" db="EMBL/GenBank/DDBJ databases">
        <title>Depth-based differentiation of microbial function through sediment-hosted aquifers and enrichment of novel symbionts in the deep terrestrial subsurface.</title>
        <authorList>
            <person name="Probst A.J."/>
            <person name="Ladd B."/>
            <person name="Jarett J.K."/>
            <person name="Geller-Mcgrath D.E."/>
            <person name="Sieber C.M.K."/>
            <person name="Emerson J.B."/>
            <person name="Anantharaman K."/>
            <person name="Thomas B.C."/>
            <person name="Malmstrom R."/>
            <person name="Stieglmeier M."/>
            <person name="Klingl A."/>
            <person name="Woyke T."/>
            <person name="Ryan C.M."/>
            <person name="Banfield J.F."/>
        </authorList>
    </citation>
    <scope>NUCLEOTIDE SEQUENCE [LARGE SCALE GENOMIC DNA]</scope>
</reference>
<comment type="subunit">
    <text evidence="8">Part of the 30S ribosomal subunit. Forms a tight complex with proteins S10 and S14.</text>
</comment>
<dbReference type="GO" id="GO:0003735">
    <property type="term" value="F:structural constituent of ribosome"/>
    <property type="evidence" value="ECO:0007669"/>
    <property type="project" value="InterPro"/>
</dbReference>
<sequence>MGRKVQPNSYRLGVIKGWESKWFSPKDASRWLEEDEKIREVIMKKISQAGIARIEIERLSDRYRILIKASRPGLIIGRGGKGIEELTKAIEKIMRSKVGLSLNVEELKRTELSAQVAAQNIAWDLERRMLFRRTAKKHLDSYFQHREIQGARIQLAGRLNGAEIARREVFSRGKLPLSTLRANIDYGEATAFGSYGTVGVKVWIYTGEVFNKK</sequence>
<protein>
    <recommendedName>
        <fullName evidence="7 8">Small ribosomal subunit protein uS3</fullName>
    </recommendedName>
</protein>
<dbReference type="FunFam" id="3.30.300.20:FF:000001">
    <property type="entry name" value="30S ribosomal protein S3"/>
    <property type="match status" value="1"/>
</dbReference>
<proteinExistence type="inferred from homology"/>
<comment type="similarity">
    <text evidence="1 8">Belongs to the universal ribosomal protein uS3 family.</text>
</comment>
<keyword evidence="3 8" id="KW-0694">RNA-binding</keyword>
<dbReference type="SUPFAM" id="SSF54814">
    <property type="entry name" value="Prokaryotic type KH domain (KH-domain type II)"/>
    <property type="match status" value="1"/>
</dbReference>
<gene>
    <name evidence="8" type="primary">rpsC</name>
    <name evidence="10" type="ORF">CO020_01075</name>
</gene>
<keyword evidence="5 8" id="KW-0687">Ribonucleoprotein</keyword>
<dbReference type="SMART" id="SM00322">
    <property type="entry name" value="KH"/>
    <property type="match status" value="1"/>
</dbReference>
<evidence type="ECO:0000256" key="2">
    <source>
        <dbReference type="ARBA" id="ARBA00022730"/>
    </source>
</evidence>
<dbReference type="GO" id="GO:0019843">
    <property type="term" value="F:rRNA binding"/>
    <property type="evidence" value="ECO:0007669"/>
    <property type="project" value="UniProtKB-UniRule"/>
</dbReference>
<dbReference type="InterPro" id="IPR036419">
    <property type="entry name" value="Ribosomal_S3_C_sf"/>
</dbReference>
<evidence type="ECO:0000259" key="9">
    <source>
        <dbReference type="PROSITE" id="PS50823"/>
    </source>
</evidence>
<keyword evidence="2 8" id="KW-0699">rRNA-binding</keyword>
<dbReference type="AlphaFoldDB" id="A0A2M8G133"/>
<organism evidence="10 11">
    <name type="scientific">Candidatus Colwellbacteria bacterium CG_4_9_14_0_2_um_filter_50_12</name>
    <dbReference type="NCBI Taxonomy" id="1974538"/>
    <lineage>
        <taxon>Bacteria</taxon>
        <taxon>Candidatus Colwelliibacteriota</taxon>
    </lineage>
</organism>
<dbReference type="PANTHER" id="PTHR11760:SF19">
    <property type="entry name" value="SMALL RIBOSOMAL SUBUNIT PROTEIN US3C"/>
    <property type="match status" value="1"/>
</dbReference>
<dbReference type="Pfam" id="PF00189">
    <property type="entry name" value="Ribosomal_S3_C"/>
    <property type="match status" value="1"/>
</dbReference>
<dbReference type="InterPro" id="IPR057258">
    <property type="entry name" value="Ribosomal_uS3"/>
</dbReference>
<dbReference type="PROSITE" id="PS50823">
    <property type="entry name" value="KH_TYPE_2"/>
    <property type="match status" value="1"/>
</dbReference>
<dbReference type="NCBIfam" id="TIGR01009">
    <property type="entry name" value="rpsC_bact"/>
    <property type="match status" value="1"/>
</dbReference>
<evidence type="ECO:0000256" key="6">
    <source>
        <dbReference type="ARBA" id="ARBA00024998"/>
    </source>
</evidence>
<evidence type="ECO:0000256" key="5">
    <source>
        <dbReference type="ARBA" id="ARBA00023274"/>
    </source>
</evidence>
<keyword evidence="4 8" id="KW-0689">Ribosomal protein</keyword>
<dbReference type="Proteomes" id="UP000229674">
    <property type="component" value="Unassembled WGS sequence"/>
</dbReference>
<dbReference type="InterPro" id="IPR005704">
    <property type="entry name" value="Ribosomal_uS3_bac-typ"/>
</dbReference>
<name>A0A2M8G133_9BACT</name>
<evidence type="ECO:0000256" key="4">
    <source>
        <dbReference type="ARBA" id="ARBA00022980"/>
    </source>
</evidence>